<dbReference type="Proteomes" id="UP000807504">
    <property type="component" value="Unassembled WGS sequence"/>
</dbReference>
<keyword evidence="2" id="KW-1185">Reference proteome</keyword>
<proteinExistence type="predicted"/>
<protein>
    <submittedName>
        <fullName evidence="1">Uncharacterized protein</fullName>
    </submittedName>
</protein>
<reference evidence="1" key="2">
    <citation type="submission" date="2020-06" db="EMBL/GenBank/DDBJ databases">
        <authorList>
            <person name="Sheffer M."/>
        </authorList>
    </citation>
    <scope>NUCLEOTIDE SEQUENCE</scope>
</reference>
<name>A0A8T0G2J5_ARGBR</name>
<sequence length="94" mass="10416">MVEWSTLKLSASIRVVKLSFPSTATKSVWSLKSRGQPLPGLSSELMSPDLKGTNHSLHRLSLLVSDFAISPKSSVRSRNDCAGFYPFLKWHSLI</sequence>
<evidence type="ECO:0000313" key="1">
    <source>
        <dbReference type="EMBL" id="KAF8796069.1"/>
    </source>
</evidence>
<organism evidence="1 2">
    <name type="scientific">Argiope bruennichi</name>
    <name type="common">Wasp spider</name>
    <name type="synonym">Aranea bruennichi</name>
    <dbReference type="NCBI Taxonomy" id="94029"/>
    <lineage>
        <taxon>Eukaryota</taxon>
        <taxon>Metazoa</taxon>
        <taxon>Ecdysozoa</taxon>
        <taxon>Arthropoda</taxon>
        <taxon>Chelicerata</taxon>
        <taxon>Arachnida</taxon>
        <taxon>Araneae</taxon>
        <taxon>Araneomorphae</taxon>
        <taxon>Entelegynae</taxon>
        <taxon>Araneoidea</taxon>
        <taxon>Araneidae</taxon>
        <taxon>Argiope</taxon>
    </lineage>
</organism>
<evidence type="ECO:0000313" key="2">
    <source>
        <dbReference type="Proteomes" id="UP000807504"/>
    </source>
</evidence>
<dbReference type="EMBL" id="JABXBU010000001">
    <property type="protein sequence ID" value="KAF8796069.1"/>
    <property type="molecule type" value="Genomic_DNA"/>
</dbReference>
<reference evidence="1" key="1">
    <citation type="journal article" date="2020" name="bioRxiv">
        <title>Chromosome-level reference genome of the European wasp spider Argiope bruennichi: a resource for studies on range expansion and evolutionary adaptation.</title>
        <authorList>
            <person name="Sheffer M.M."/>
            <person name="Hoppe A."/>
            <person name="Krehenwinkel H."/>
            <person name="Uhl G."/>
            <person name="Kuss A.W."/>
            <person name="Jensen L."/>
            <person name="Jensen C."/>
            <person name="Gillespie R.G."/>
            <person name="Hoff K.J."/>
            <person name="Prost S."/>
        </authorList>
    </citation>
    <scope>NUCLEOTIDE SEQUENCE</scope>
</reference>
<comment type="caution">
    <text evidence="1">The sequence shown here is derived from an EMBL/GenBank/DDBJ whole genome shotgun (WGS) entry which is preliminary data.</text>
</comment>
<dbReference type="AlphaFoldDB" id="A0A8T0G2J5"/>
<gene>
    <name evidence="1" type="ORF">HNY73_000495</name>
</gene>
<accession>A0A8T0G2J5</accession>